<dbReference type="CDD" id="cd00671">
    <property type="entry name" value="ArgRS_core"/>
    <property type="match status" value="1"/>
</dbReference>
<keyword evidence="5 8" id="KW-0648">Protein biosynthesis</keyword>
<evidence type="ECO:0000256" key="5">
    <source>
        <dbReference type="ARBA" id="ARBA00022917"/>
    </source>
</evidence>
<sequence length="569" mass="64266">MSMLTKYAAHLLKDVLPLDAEDIHQVLETPPSGDMGDVAFPCFHASKLLRKPPAQIAAELAAAIHAEGVRAEAAGPYINLFFTPSVYGDLLLQGMMNPEFGKPDLGQGKRVIIDMSSPNIAKPFGIGHLRSTVIGNALYNLYKETGFEPVSVNHLGDWGTQFGKQICAYKHWGSEEKLKADPIRESLELYVRFHEEAEQYPELEDEARGWFRKLERGDEDAKRLWEYFVKVSLNEFERMYDKLGVKFDHTLGESFYNDKIVPVIKALKEQNLLEESDGAYVVRLDEEGMPPCLITKSDGTTIYPTRDLATAIYRHDVMKGDKLLYVVGGEQKLHFKQVFAVLCKLGKTWVESCEHVPFGLMKFAGKKMSTRRGRVVSLEEVLQEAVNRAREIIEEKNPLLPDKEHVAEAVGIGAIVFGDLKNNRVNEIDFSLDEALNFDGETGPYVQYTFARTQSVLAKAEWNFSLADCKNILSHSDLNSINHSSVWQLIKQLSLYPQAIERAVKRNEPSVVARYALETAKTFNRFYNLNRILAEDEKEQKAKLIVTTAAAEIIRRSLHLLGLKTPKQM</sequence>
<proteinExistence type="inferred from homology"/>
<dbReference type="SMART" id="SM01016">
    <property type="entry name" value="Arg_tRNA_synt_N"/>
    <property type="match status" value="1"/>
</dbReference>
<dbReference type="SUPFAM" id="SSF52374">
    <property type="entry name" value="Nucleotidylyl transferase"/>
    <property type="match status" value="1"/>
</dbReference>
<dbReference type="GO" id="GO:0005524">
    <property type="term" value="F:ATP binding"/>
    <property type="evidence" value="ECO:0007669"/>
    <property type="project" value="UniProtKB-UniRule"/>
</dbReference>
<keyword evidence="3 8" id="KW-0547">Nucleotide-binding</keyword>
<evidence type="ECO:0000259" key="10">
    <source>
        <dbReference type="SMART" id="SM00836"/>
    </source>
</evidence>
<dbReference type="InterPro" id="IPR014729">
    <property type="entry name" value="Rossmann-like_a/b/a_fold"/>
</dbReference>
<evidence type="ECO:0000256" key="6">
    <source>
        <dbReference type="ARBA" id="ARBA00023146"/>
    </source>
</evidence>
<dbReference type="Pfam" id="PF05746">
    <property type="entry name" value="DALR_1"/>
    <property type="match status" value="1"/>
</dbReference>
<evidence type="ECO:0000256" key="7">
    <source>
        <dbReference type="ARBA" id="ARBA00049339"/>
    </source>
</evidence>
<dbReference type="GO" id="GO:0005737">
    <property type="term" value="C:cytoplasm"/>
    <property type="evidence" value="ECO:0007669"/>
    <property type="project" value="UniProtKB-SubCell"/>
</dbReference>
<dbReference type="PANTHER" id="PTHR11956">
    <property type="entry name" value="ARGINYL-TRNA SYNTHETASE"/>
    <property type="match status" value="1"/>
</dbReference>
<dbReference type="InterPro" id="IPR035684">
    <property type="entry name" value="ArgRS_core"/>
</dbReference>
<dbReference type="Pfam" id="PF03485">
    <property type="entry name" value="Arg_tRNA_synt_N"/>
    <property type="match status" value="1"/>
</dbReference>
<dbReference type="InterPro" id="IPR009080">
    <property type="entry name" value="tRNAsynth_Ia_anticodon-bd"/>
</dbReference>
<evidence type="ECO:0000313" key="12">
    <source>
        <dbReference type="EMBL" id="AVF28376.1"/>
    </source>
</evidence>
<dbReference type="Gene3D" id="3.30.1360.70">
    <property type="entry name" value="Arginyl tRNA synthetase N-terminal domain"/>
    <property type="match status" value="1"/>
</dbReference>
<dbReference type="AlphaFoldDB" id="A0A2L1UIW3"/>
<evidence type="ECO:0000256" key="8">
    <source>
        <dbReference type="HAMAP-Rule" id="MF_00123"/>
    </source>
</evidence>
<keyword evidence="6 8" id="KW-0030">Aminoacyl-tRNA synthetase</keyword>
<organism evidence="12 13">
    <name type="scientific">Paenibacillus larvae subsp. larvae</name>
    <dbReference type="NCBI Taxonomy" id="147375"/>
    <lineage>
        <taxon>Bacteria</taxon>
        <taxon>Bacillati</taxon>
        <taxon>Bacillota</taxon>
        <taxon>Bacilli</taxon>
        <taxon>Bacillales</taxon>
        <taxon>Paenibacillaceae</taxon>
        <taxon>Paenibacillus</taxon>
    </lineage>
</organism>
<gene>
    <name evidence="12" type="primary">argS2</name>
    <name evidence="8" type="synonym">argS</name>
    <name evidence="12" type="ORF">ERICIII_04315</name>
</gene>
<keyword evidence="2 8" id="KW-0436">Ligase</keyword>
<dbReference type="NCBIfam" id="TIGR00456">
    <property type="entry name" value="argS"/>
    <property type="match status" value="1"/>
</dbReference>
<evidence type="ECO:0000259" key="11">
    <source>
        <dbReference type="SMART" id="SM01016"/>
    </source>
</evidence>
<dbReference type="InterPro" id="IPR001278">
    <property type="entry name" value="Arg-tRNA-ligase"/>
</dbReference>
<dbReference type="Gene3D" id="3.40.50.620">
    <property type="entry name" value="HUPs"/>
    <property type="match status" value="1"/>
</dbReference>
<feature type="domain" description="DALR anticodon binding" evidence="10">
    <location>
        <begin position="446"/>
        <end position="569"/>
    </location>
</feature>
<evidence type="ECO:0000256" key="4">
    <source>
        <dbReference type="ARBA" id="ARBA00022840"/>
    </source>
</evidence>
<comment type="similarity">
    <text evidence="1 8 9">Belongs to the class-I aminoacyl-tRNA synthetase family.</text>
</comment>
<evidence type="ECO:0000256" key="9">
    <source>
        <dbReference type="RuleBase" id="RU363038"/>
    </source>
</evidence>
<dbReference type="Pfam" id="PF00750">
    <property type="entry name" value="tRNA-synt_1d"/>
    <property type="match status" value="1"/>
</dbReference>
<accession>A0A2L1UIW3</accession>
<dbReference type="EMBL" id="CP019655">
    <property type="protein sequence ID" value="AVF28376.1"/>
    <property type="molecule type" value="Genomic_DNA"/>
</dbReference>
<keyword evidence="8" id="KW-0963">Cytoplasm</keyword>
<dbReference type="SUPFAM" id="SSF55190">
    <property type="entry name" value="Arginyl-tRNA synthetase (ArgRS), N-terminal 'additional' domain"/>
    <property type="match status" value="1"/>
</dbReference>
<evidence type="ECO:0000256" key="3">
    <source>
        <dbReference type="ARBA" id="ARBA00022741"/>
    </source>
</evidence>
<dbReference type="Proteomes" id="UP000239833">
    <property type="component" value="Chromosome"/>
</dbReference>
<dbReference type="PANTHER" id="PTHR11956:SF5">
    <property type="entry name" value="ARGININE--TRNA LIGASE, CYTOPLASMIC"/>
    <property type="match status" value="1"/>
</dbReference>
<dbReference type="HAMAP" id="MF_00123">
    <property type="entry name" value="Arg_tRNA_synth"/>
    <property type="match status" value="1"/>
</dbReference>
<dbReference type="PRINTS" id="PR01038">
    <property type="entry name" value="TRNASYNTHARG"/>
</dbReference>
<dbReference type="SMART" id="SM00836">
    <property type="entry name" value="DALR_1"/>
    <property type="match status" value="1"/>
</dbReference>
<protein>
    <recommendedName>
        <fullName evidence="8">Arginine--tRNA ligase</fullName>
        <ecNumber evidence="8">6.1.1.19</ecNumber>
    </recommendedName>
    <alternativeName>
        <fullName evidence="8">Arginyl-tRNA synthetase</fullName>
        <shortName evidence="8">ArgRS</shortName>
    </alternativeName>
</protein>
<feature type="domain" description="Arginyl tRNA synthetase N-terminal" evidence="11">
    <location>
        <begin position="2"/>
        <end position="82"/>
    </location>
</feature>
<dbReference type="FunFam" id="3.40.50.620:FF:000116">
    <property type="entry name" value="Arginine--tRNA ligase"/>
    <property type="match status" value="1"/>
</dbReference>
<dbReference type="InterPro" id="IPR036695">
    <property type="entry name" value="Arg-tRNA-synth_N_sf"/>
</dbReference>
<evidence type="ECO:0000313" key="13">
    <source>
        <dbReference type="Proteomes" id="UP000239833"/>
    </source>
</evidence>
<name>A0A2L1UIW3_9BACL</name>
<reference evidence="13" key="1">
    <citation type="submission" date="2017-02" db="EMBL/GenBank/DDBJ databases">
        <title>Delineation of Paenibacillus larvae strains originating from foulbrood outbreaks.</title>
        <authorList>
            <person name="Beims H."/>
            <person name="Bunk B."/>
            <person name="Sproeer C."/>
            <person name="Mohr K.I."/>
            <person name="Pradella S."/>
            <person name="Guenther G."/>
            <person name="Rohde M."/>
            <person name="von der Ohe W."/>
            <person name="Steinert M."/>
        </authorList>
    </citation>
    <scope>NUCLEOTIDE SEQUENCE [LARGE SCALE GENOMIC DNA]</scope>
    <source>
        <strain evidence="13">Eric_III</strain>
    </source>
</reference>
<dbReference type="InterPro" id="IPR008909">
    <property type="entry name" value="DALR_anticod-bd"/>
</dbReference>
<dbReference type="SUPFAM" id="SSF47323">
    <property type="entry name" value="Anticodon-binding domain of a subclass of class I aminoacyl-tRNA synthetases"/>
    <property type="match status" value="1"/>
</dbReference>
<dbReference type="EC" id="6.1.1.19" evidence="8"/>
<dbReference type="CDD" id="cd07956">
    <property type="entry name" value="Anticodon_Ia_Arg"/>
    <property type="match status" value="1"/>
</dbReference>
<evidence type="ECO:0000256" key="1">
    <source>
        <dbReference type="ARBA" id="ARBA00005594"/>
    </source>
</evidence>
<dbReference type="GO" id="GO:0006420">
    <property type="term" value="P:arginyl-tRNA aminoacylation"/>
    <property type="evidence" value="ECO:0007669"/>
    <property type="project" value="UniProtKB-UniRule"/>
</dbReference>
<dbReference type="Gene3D" id="1.10.730.10">
    <property type="entry name" value="Isoleucyl-tRNA Synthetase, Domain 1"/>
    <property type="match status" value="1"/>
</dbReference>
<keyword evidence="4 8" id="KW-0067">ATP-binding</keyword>
<feature type="short sequence motif" description="'HIGH' region" evidence="8">
    <location>
        <begin position="118"/>
        <end position="128"/>
    </location>
</feature>
<comment type="catalytic activity">
    <reaction evidence="7 8">
        <text>tRNA(Arg) + L-arginine + ATP = L-arginyl-tRNA(Arg) + AMP + diphosphate</text>
        <dbReference type="Rhea" id="RHEA:20301"/>
        <dbReference type="Rhea" id="RHEA-COMP:9658"/>
        <dbReference type="Rhea" id="RHEA-COMP:9673"/>
        <dbReference type="ChEBI" id="CHEBI:30616"/>
        <dbReference type="ChEBI" id="CHEBI:32682"/>
        <dbReference type="ChEBI" id="CHEBI:33019"/>
        <dbReference type="ChEBI" id="CHEBI:78442"/>
        <dbReference type="ChEBI" id="CHEBI:78513"/>
        <dbReference type="ChEBI" id="CHEBI:456215"/>
        <dbReference type="EC" id="6.1.1.19"/>
    </reaction>
</comment>
<evidence type="ECO:0000256" key="2">
    <source>
        <dbReference type="ARBA" id="ARBA00022598"/>
    </source>
</evidence>
<dbReference type="InterPro" id="IPR005148">
    <property type="entry name" value="Arg-tRNA-synth_N"/>
</dbReference>
<comment type="subunit">
    <text evidence="8">Monomer.</text>
</comment>
<comment type="subcellular location">
    <subcellularLocation>
        <location evidence="8">Cytoplasm</location>
    </subcellularLocation>
</comment>
<dbReference type="GO" id="GO:0004814">
    <property type="term" value="F:arginine-tRNA ligase activity"/>
    <property type="evidence" value="ECO:0007669"/>
    <property type="project" value="UniProtKB-UniRule"/>
</dbReference>